<gene>
    <name evidence="2" type="ORF">S06H3_49149</name>
</gene>
<dbReference type="EMBL" id="BARV01031018">
    <property type="protein sequence ID" value="GAI33477.1"/>
    <property type="molecule type" value="Genomic_DNA"/>
</dbReference>
<accession>X1MPD4</accession>
<keyword evidence="1" id="KW-1133">Transmembrane helix</keyword>
<feature type="transmembrane region" description="Helical" evidence="1">
    <location>
        <begin position="6"/>
        <end position="26"/>
    </location>
</feature>
<evidence type="ECO:0000313" key="2">
    <source>
        <dbReference type="EMBL" id="GAI33477.1"/>
    </source>
</evidence>
<feature type="non-terminal residue" evidence="2">
    <location>
        <position position="104"/>
    </location>
</feature>
<sequence>MKTEKLTLPITILLSAIILAGGYYAVQYNKQQSIEKQQRIELEAKAEIEALEREQEYKKYVAKRKMECYDLYKERDELRSNVDGYYYDEERDVCVVRYENLDWK</sequence>
<keyword evidence="1" id="KW-0812">Transmembrane</keyword>
<organism evidence="2">
    <name type="scientific">marine sediment metagenome</name>
    <dbReference type="NCBI Taxonomy" id="412755"/>
    <lineage>
        <taxon>unclassified sequences</taxon>
        <taxon>metagenomes</taxon>
        <taxon>ecological metagenomes</taxon>
    </lineage>
</organism>
<proteinExistence type="predicted"/>
<reference evidence="2" key="1">
    <citation type="journal article" date="2014" name="Front. Microbiol.">
        <title>High frequency of phylogenetically diverse reductive dehalogenase-homologous genes in deep subseafloor sedimentary metagenomes.</title>
        <authorList>
            <person name="Kawai M."/>
            <person name="Futagami T."/>
            <person name="Toyoda A."/>
            <person name="Takaki Y."/>
            <person name="Nishi S."/>
            <person name="Hori S."/>
            <person name="Arai W."/>
            <person name="Tsubouchi T."/>
            <person name="Morono Y."/>
            <person name="Uchiyama I."/>
            <person name="Ito T."/>
            <person name="Fujiyama A."/>
            <person name="Inagaki F."/>
            <person name="Takami H."/>
        </authorList>
    </citation>
    <scope>NUCLEOTIDE SEQUENCE</scope>
    <source>
        <strain evidence="2">Expedition CK06-06</strain>
    </source>
</reference>
<comment type="caution">
    <text evidence="2">The sequence shown here is derived from an EMBL/GenBank/DDBJ whole genome shotgun (WGS) entry which is preliminary data.</text>
</comment>
<evidence type="ECO:0000256" key="1">
    <source>
        <dbReference type="SAM" id="Phobius"/>
    </source>
</evidence>
<protein>
    <submittedName>
        <fullName evidence="2">Uncharacterized protein</fullName>
    </submittedName>
</protein>
<name>X1MPD4_9ZZZZ</name>
<dbReference type="AlphaFoldDB" id="X1MPD4"/>
<keyword evidence="1" id="KW-0472">Membrane</keyword>